<evidence type="ECO:0000256" key="1">
    <source>
        <dbReference type="ARBA" id="ARBA00007689"/>
    </source>
</evidence>
<evidence type="ECO:0000313" key="3">
    <source>
        <dbReference type="EMBL" id="GEK19379.1"/>
    </source>
</evidence>
<dbReference type="AlphaFoldDB" id="A0A510UXT4"/>
<dbReference type="Gene3D" id="3.30.70.1060">
    <property type="entry name" value="Dimeric alpha+beta barrel"/>
    <property type="match status" value="1"/>
</dbReference>
<dbReference type="InterPro" id="IPR005545">
    <property type="entry name" value="YCII"/>
</dbReference>
<dbReference type="PANTHER" id="PTHR35174">
    <property type="entry name" value="BLL7171 PROTEIN-RELATED"/>
    <property type="match status" value="1"/>
</dbReference>
<dbReference type="OrthoDB" id="668782at2"/>
<dbReference type="Pfam" id="PF03795">
    <property type="entry name" value="YCII"/>
    <property type="match status" value="1"/>
</dbReference>
<dbReference type="RefSeq" id="WP_146807738.1">
    <property type="nucleotide sequence ID" value="NZ_BJUA01000026.1"/>
</dbReference>
<comment type="caution">
    <text evidence="3">The sequence shown here is derived from an EMBL/GenBank/DDBJ whole genome shotgun (WGS) entry which is preliminary data.</text>
</comment>
<proteinExistence type="inferred from homology"/>
<dbReference type="SUPFAM" id="SSF54909">
    <property type="entry name" value="Dimeric alpha+beta barrel"/>
    <property type="match status" value="1"/>
</dbReference>
<evidence type="ECO:0000313" key="4">
    <source>
        <dbReference type="Proteomes" id="UP000321386"/>
    </source>
</evidence>
<feature type="domain" description="YCII-related" evidence="2">
    <location>
        <begin position="1"/>
        <end position="114"/>
    </location>
</feature>
<protein>
    <submittedName>
        <fullName evidence="3">Dehydrogenase</fullName>
    </submittedName>
</protein>
<reference evidence="3 4" key="1">
    <citation type="submission" date="2019-07" db="EMBL/GenBank/DDBJ databases">
        <title>Whole genome shotgun sequence of Cellulomonas persica NBRC 101101.</title>
        <authorList>
            <person name="Hosoyama A."/>
            <person name="Uohara A."/>
            <person name="Ohji S."/>
            <person name="Ichikawa N."/>
        </authorList>
    </citation>
    <scope>NUCLEOTIDE SEQUENCE [LARGE SCALE GENOMIC DNA]</scope>
    <source>
        <strain evidence="3 4">NBRC 101101</strain>
    </source>
</reference>
<name>A0A510UXT4_9CELL</name>
<comment type="similarity">
    <text evidence="1">Belongs to the YciI family.</text>
</comment>
<organism evidence="3 4">
    <name type="scientific">Cellulomonas persica</name>
    <dbReference type="NCBI Taxonomy" id="76861"/>
    <lineage>
        <taxon>Bacteria</taxon>
        <taxon>Bacillati</taxon>
        <taxon>Actinomycetota</taxon>
        <taxon>Actinomycetes</taxon>
        <taxon>Micrococcales</taxon>
        <taxon>Cellulomonadaceae</taxon>
        <taxon>Cellulomonas</taxon>
    </lineage>
</organism>
<dbReference type="EMBL" id="BJUA01000026">
    <property type="protein sequence ID" value="GEK19379.1"/>
    <property type="molecule type" value="Genomic_DNA"/>
</dbReference>
<dbReference type="InterPro" id="IPR011008">
    <property type="entry name" value="Dimeric_a/b-barrel"/>
</dbReference>
<sequence>MQFMVITKATAESEAGVMPSTENFETMGAFIQELVDAGVLLAAEGLLPSSTGVRIYIDEDDERTVVEGPFAETTELVAGFFLVDVPSLAACVELFARCPIPHPSDGSRTHLEIRPLPRPEDFGEAFTAEQQEANARRRAQVAAQG</sequence>
<dbReference type="Proteomes" id="UP000321386">
    <property type="component" value="Unassembled WGS sequence"/>
</dbReference>
<dbReference type="PANTHER" id="PTHR35174:SF4">
    <property type="entry name" value="BLL7163 PROTEIN"/>
    <property type="match status" value="1"/>
</dbReference>
<accession>A0A510UXT4</accession>
<gene>
    <name evidence="3" type="ORF">CPE01_31120</name>
</gene>
<keyword evidence="4" id="KW-1185">Reference proteome</keyword>
<evidence type="ECO:0000259" key="2">
    <source>
        <dbReference type="Pfam" id="PF03795"/>
    </source>
</evidence>